<name>A0A6M1PSM6_9BACL</name>
<feature type="transmembrane region" description="Helical" evidence="1">
    <location>
        <begin position="30"/>
        <end position="50"/>
    </location>
</feature>
<keyword evidence="1" id="KW-1133">Transmembrane helix</keyword>
<accession>A0A6M1PSM6</accession>
<feature type="transmembrane region" description="Helical" evidence="1">
    <location>
        <begin position="56"/>
        <end position="78"/>
    </location>
</feature>
<keyword evidence="2" id="KW-0378">Hydrolase</keyword>
<proteinExistence type="predicted"/>
<dbReference type="GO" id="GO:0006508">
    <property type="term" value="P:proteolysis"/>
    <property type="evidence" value="ECO:0007669"/>
    <property type="project" value="UniProtKB-KW"/>
</dbReference>
<reference evidence="2 3" key="1">
    <citation type="submission" date="2020-02" db="EMBL/GenBank/DDBJ databases">
        <authorList>
            <person name="Gao J."/>
            <person name="Sun J."/>
        </authorList>
    </citation>
    <scope>NUCLEOTIDE SEQUENCE [LARGE SCALE GENOMIC DNA]</scope>
    <source>
        <strain evidence="2 3">7124</strain>
    </source>
</reference>
<evidence type="ECO:0000313" key="2">
    <source>
        <dbReference type="EMBL" id="NGM85022.1"/>
    </source>
</evidence>
<gene>
    <name evidence="2" type="ORF">G5B47_21715</name>
</gene>
<keyword evidence="2" id="KW-0645">Protease</keyword>
<organism evidence="2 3">
    <name type="scientific">Paenibacillus apii</name>
    <dbReference type="NCBI Taxonomy" id="1850370"/>
    <lineage>
        <taxon>Bacteria</taxon>
        <taxon>Bacillati</taxon>
        <taxon>Bacillota</taxon>
        <taxon>Bacilli</taxon>
        <taxon>Bacillales</taxon>
        <taxon>Paenibacillaceae</taxon>
        <taxon>Paenibacillus</taxon>
    </lineage>
</organism>
<evidence type="ECO:0000256" key="1">
    <source>
        <dbReference type="SAM" id="Phobius"/>
    </source>
</evidence>
<dbReference type="AlphaFoldDB" id="A0A6M1PSM6"/>
<dbReference type="GO" id="GO:0008237">
    <property type="term" value="F:metallopeptidase activity"/>
    <property type="evidence" value="ECO:0007669"/>
    <property type="project" value="UniProtKB-KW"/>
</dbReference>
<keyword evidence="2" id="KW-0482">Metalloprotease</keyword>
<sequence length="239" mass="25362">MLAEQMKTETSVENSANDPFSGLTGRTLKFVPLYLLVPVLYGVLFSAAGYPLQWKIFGLGALGWLAALFLRGPLAALVRGLPQERAKLIVGGSSGVLEEGVRLALLSLLAASFPQALSLGQGWAAIEVLFVIVNTLVILSLVNRTDEKAMQAKEILQAQGNLQASPLWGILERIWASAFHIGAALIIAHTPWTAALMIPLHSGFNLGAVRLAKATALPVVSLYAAAFGLLTLAAGLLLW</sequence>
<keyword evidence="3" id="KW-1185">Reference proteome</keyword>
<dbReference type="Proteomes" id="UP000480151">
    <property type="component" value="Unassembled WGS sequence"/>
</dbReference>
<feature type="transmembrane region" description="Helical" evidence="1">
    <location>
        <begin position="123"/>
        <end position="142"/>
    </location>
</feature>
<feature type="transmembrane region" description="Helical" evidence="1">
    <location>
        <begin position="178"/>
        <end position="200"/>
    </location>
</feature>
<evidence type="ECO:0000313" key="3">
    <source>
        <dbReference type="Proteomes" id="UP000480151"/>
    </source>
</evidence>
<feature type="transmembrane region" description="Helical" evidence="1">
    <location>
        <begin position="99"/>
        <end position="117"/>
    </location>
</feature>
<dbReference type="EMBL" id="JAAKGU010000013">
    <property type="protein sequence ID" value="NGM85022.1"/>
    <property type="molecule type" value="Genomic_DNA"/>
</dbReference>
<keyword evidence="1" id="KW-0812">Transmembrane</keyword>
<keyword evidence="1" id="KW-0472">Membrane</keyword>
<comment type="caution">
    <text evidence="2">The sequence shown here is derived from an EMBL/GenBank/DDBJ whole genome shotgun (WGS) entry which is preliminary data.</text>
</comment>
<protein>
    <submittedName>
        <fullName evidence="2">YhfC family intramembrane metalloprotease</fullName>
    </submittedName>
</protein>
<dbReference type="RefSeq" id="WP_165102774.1">
    <property type="nucleotide sequence ID" value="NZ_JAAKGU010000013.1"/>
</dbReference>
<feature type="transmembrane region" description="Helical" evidence="1">
    <location>
        <begin position="220"/>
        <end position="238"/>
    </location>
</feature>